<accession>A0ABV6E5J9</accession>
<feature type="transmembrane region" description="Helical" evidence="1">
    <location>
        <begin position="77"/>
        <end position="97"/>
    </location>
</feature>
<gene>
    <name evidence="3" type="ORF">ACFFJG_17415</name>
</gene>
<name>A0ABV6E5J9_9ACTN</name>
<evidence type="ECO:0000256" key="2">
    <source>
        <dbReference type="SAM" id="SignalP"/>
    </source>
</evidence>
<feature type="transmembrane region" description="Helical" evidence="1">
    <location>
        <begin position="53"/>
        <end position="71"/>
    </location>
</feature>
<feature type="transmembrane region" description="Helical" evidence="1">
    <location>
        <begin position="109"/>
        <end position="126"/>
    </location>
</feature>
<feature type="chain" id="PRO_5046397858" evidence="2">
    <location>
        <begin position="26"/>
        <end position="163"/>
    </location>
</feature>
<reference evidence="3 4" key="1">
    <citation type="submission" date="2024-09" db="EMBL/GenBank/DDBJ databases">
        <authorList>
            <person name="Sun Q."/>
            <person name="Mori K."/>
        </authorList>
    </citation>
    <scope>NUCLEOTIDE SEQUENCE [LARGE SCALE GENOMIC DNA]</scope>
    <source>
        <strain evidence="3 4">CCM 8654</strain>
    </source>
</reference>
<comment type="caution">
    <text evidence="3">The sequence shown here is derived from an EMBL/GenBank/DDBJ whole genome shotgun (WGS) entry which is preliminary data.</text>
</comment>
<organism evidence="3 4">
    <name type="scientific">Nocardioides zeicaulis</name>
    <dbReference type="NCBI Taxonomy" id="1776857"/>
    <lineage>
        <taxon>Bacteria</taxon>
        <taxon>Bacillati</taxon>
        <taxon>Actinomycetota</taxon>
        <taxon>Actinomycetes</taxon>
        <taxon>Propionibacteriales</taxon>
        <taxon>Nocardioidaceae</taxon>
        <taxon>Nocardioides</taxon>
    </lineage>
</organism>
<keyword evidence="1" id="KW-0812">Transmembrane</keyword>
<keyword evidence="4" id="KW-1185">Reference proteome</keyword>
<evidence type="ECO:0000313" key="4">
    <source>
        <dbReference type="Proteomes" id="UP001589698"/>
    </source>
</evidence>
<keyword evidence="2" id="KW-0732">Signal</keyword>
<dbReference type="EMBL" id="JBHLXH010000002">
    <property type="protein sequence ID" value="MFC0224267.1"/>
    <property type="molecule type" value="Genomic_DNA"/>
</dbReference>
<evidence type="ECO:0000313" key="3">
    <source>
        <dbReference type="EMBL" id="MFC0224267.1"/>
    </source>
</evidence>
<dbReference type="RefSeq" id="WP_378520043.1">
    <property type="nucleotide sequence ID" value="NZ_CBCSDI010000005.1"/>
</dbReference>
<keyword evidence="1" id="KW-1133">Transmembrane helix</keyword>
<proteinExistence type="predicted"/>
<keyword evidence="1" id="KW-0472">Membrane</keyword>
<dbReference type="Proteomes" id="UP001589698">
    <property type="component" value="Unassembled WGS sequence"/>
</dbReference>
<evidence type="ECO:0000256" key="1">
    <source>
        <dbReference type="SAM" id="Phobius"/>
    </source>
</evidence>
<feature type="signal peptide" evidence="2">
    <location>
        <begin position="1"/>
        <end position="25"/>
    </location>
</feature>
<sequence length="163" mass="16823">MTAPRTTLVLHALLLVLPCSAMALALPEVPHWFVLLGVAVCGVLWTRAPDHPAGVVALVLVAGWWSAHGVLDWRVPVVAVLLLAAHVCAVVLAHGPASLPVDPHLARLWAGRGLLALVPVPVAYAALRGLSAAAAPGWLWLTAAGLTVVALLAAARLTQAEVS</sequence>
<feature type="transmembrane region" description="Helical" evidence="1">
    <location>
        <begin position="138"/>
        <end position="157"/>
    </location>
</feature>
<protein>
    <submittedName>
        <fullName evidence="3">Uncharacterized protein</fullName>
    </submittedName>
</protein>